<evidence type="ECO:0000313" key="2">
    <source>
        <dbReference type="Proteomes" id="UP000260790"/>
    </source>
</evidence>
<organism evidence="1 2">
    <name type="scientific">Ligilactobacillus ruminis</name>
    <dbReference type="NCBI Taxonomy" id="1623"/>
    <lineage>
        <taxon>Bacteria</taxon>
        <taxon>Bacillati</taxon>
        <taxon>Bacillota</taxon>
        <taxon>Bacilli</taxon>
        <taxon>Lactobacillales</taxon>
        <taxon>Lactobacillaceae</taxon>
        <taxon>Ligilactobacillus</taxon>
    </lineage>
</organism>
<comment type="caution">
    <text evidence="1">The sequence shown here is derived from an EMBL/GenBank/DDBJ whole genome shotgun (WGS) entry which is preliminary data.</text>
</comment>
<accession>A0A8B2Z147</accession>
<sequence length="43" mass="5049">MSRIDVLPVTGSCILRAYFKNRRFARNRGLHFTGRFQKSTFCP</sequence>
<dbReference type="AlphaFoldDB" id="A0A8B2Z147"/>
<reference evidence="1 2" key="1">
    <citation type="submission" date="2018-08" db="EMBL/GenBank/DDBJ databases">
        <title>A genome reference for cultivated species of the human gut microbiota.</title>
        <authorList>
            <person name="Zou Y."/>
            <person name="Xue W."/>
            <person name="Luo G."/>
        </authorList>
    </citation>
    <scope>NUCLEOTIDE SEQUENCE [LARGE SCALE GENOMIC DNA]</scope>
    <source>
        <strain evidence="1 2">TF10-9AT</strain>
    </source>
</reference>
<protein>
    <submittedName>
        <fullName evidence="1">Vitamin B12-binding protein</fullName>
    </submittedName>
</protein>
<proteinExistence type="predicted"/>
<dbReference type="Proteomes" id="UP000260790">
    <property type="component" value="Unassembled WGS sequence"/>
</dbReference>
<evidence type="ECO:0000313" key="1">
    <source>
        <dbReference type="EMBL" id="RGK44448.1"/>
    </source>
</evidence>
<gene>
    <name evidence="1" type="ORF">DXD09_10325</name>
</gene>
<name>A0A8B2Z147_9LACO</name>
<dbReference type="EMBL" id="QSQR01000012">
    <property type="protein sequence ID" value="RGK44448.1"/>
    <property type="molecule type" value="Genomic_DNA"/>
</dbReference>